<evidence type="ECO:0000259" key="2">
    <source>
        <dbReference type="SMART" id="SM01349"/>
    </source>
</evidence>
<feature type="compositionally biased region" description="Basic and acidic residues" evidence="1">
    <location>
        <begin position="24"/>
        <end position="41"/>
    </location>
</feature>
<feature type="compositionally biased region" description="Basic and acidic residues" evidence="1">
    <location>
        <begin position="142"/>
        <end position="154"/>
    </location>
</feature>
<comment type="caution">
    <text evidence="3">The sequence shown here is derived from an EMBL/GenBank/DDBJ whole genome shotgun (WGS) entry which is preliminary data.</text>
</comment>
<feature type="region of interest" description="Disordered" evidence="1">
    <location>
        <begin position="443"/>
        <end position="559"/>
    </location>
</feature>
<evidence type="ECO:0000313" key="3">
    <source>
        <dbReference type="EMBL" id="KAK3283653.1"/>
    </source>
</evidence>
<protein>
    <recommendedName>
        <fullName evidence="2">TOG domain-containing protein</fullName>
    </recommendedName>
</protein>
<evidence type="ECO:0000313" key="4">
    <source>
        <dbReference type="Proteomes" id="UP001190700"/>
    </source>
</evidence>
<proteinExistence type="predicted"/>
<dbReference type="InterPro" id="IPR052607">
    <property type="entry name" value="CEP104-like"/>
</dbReference>
<reference evidence="3 4" key="1">
    <citation type="journal article" date="2015" name="Genome Biol. Evol.">
        <title>Comparative Genomics of a Bacterivorous Green Alga Reveals Evolutionary Causalities and Consequences of Phago-Mixotrophic Mode of Nutrition.</title>
        <authorList>
            <person name="Burns J.A."/>
            <person name="Paasch A."/>
            <person name="Narechania A."/>
            <person name="Kim E."/>
        </authorList>
    </citation>
    <scope>NUCLEOTIDE SEQUENCE [LARGE SCALE GENOMIC DNA]</scope>
    <source>
        <strain evidence="3 4">PLY_AMNH</strain>
    </source>
</reference>
<dbReference type="InterPro" id="IPR011989">
    <property type="entry name" value="ARM-like"/>
</dbReference>
<dbReference type="AlphaFoldDB" id="A0AAE0LFS6"/>
<gene>
    <name evidence="3" type="ORF">CYMTET_8662</name>
</gene>
<sequence length="559" mass="59309">MGGVFSKKKKEENRDTSSAPARLEGLEQREAARSVSPEEKPAPGAEEAPAAPISPSSAVAPSSAVQSNAVPVDAGVPPTDAQSTDSVRDVSDEHVVQKSQQAEFTPAVPSAGREGSPRTPFETDSSQPTPLKGAAQPNTAPDKAKKKEESKDSGPDEYPEGVTQEQCCHLYGDNIAGGIVSKGWSDREHSLKSLRTRLMTDFDRETEEYVSLWKVTTIVLNKTIRDKVAPVYFASLEVLRTLIGTCCKHVPQSSIHDGLDEILPALIHRSGNINPRIAQASVSLLCDLSADPGCGLEYVAPFVLEPIKKTKNHTVAQLGRLELLLKLLEKCGLHSRSGLNVENVLGFALATLETPDDKVRTAAVALVTDVYSRNGGQIADTLLARLKPALRKMLQRKFAEVDELAPGGSIAYDSGEQGALPPLKGGGVGKGLESDLMLFNDNSRMNIDGSKASGGANPPRSPAISDFEPSPPASPEAPTRMTGRLKTTGPDQGYSYTGRLKTPGPRAPKTPGYGPGHESSSHTPAKKKKVGGSKNAVNQSDASNFSAAEEDLMNDILCG</sequence>
<dbReference type="SMART" id="SM01349">
    <property type="entry name" value="TOG"/>
    <property type="match status" value="1"/>
</dbReference>
<feature type="domain" description="TOG" evidence="2">
    <location>
        <begin position="157"/>
        <end position="407"/>
    </location>
</feature>
<dbReference type="Pfam" id="PF21040">
    <property type="entry name" value="CEP104-like_TOG"/>
    <property type="match status" value="1"/>
</dbReference>
<dbReference type="Proteomes" id="UP001190700">
    <property type="component" value="Unassembled WGS sequence"/>
</dbReference>
<evidence type="ECO:0000256" key="1">
    <source>
        <dbReference type="SAM" id="MobiDB-lite"/>
    </source>
</evidence>
<organism evidence="3 4">
    <name type="scientific">Cymbomonas tetramitiformis</name>
    <dbReference type="NCBI Taxonomy" id="36881"/>
    <lineage>
        <taxon>Eukaryota</taxon>
        <taxon>Viridiplantae</taxon>
        <taxon>Chlorophyta</taxon>
        <taxon>Pyramimonadophyceae</taxon>
        <taxon>Pyramimonadales</taxon>
        <taxon>Pyramimonadaceae</taxon>
        <taxon>Cymbomonas</taxon>
    </lineage>
</organism>
<name>A0AAE0LFS6_9CHLO</name>
<dbReference type="InterPro" id="IPR016024">
    <property type="entry name" value="ARM-type_fold"/>
</dbReference>
<dbReference type="EMBL" id="LGRX02002691">
    <property type="protein sequence ID" value="KAK3283653.1"/>
    <property type="molecule type" value="Genomic_DNA"/>
</dbReference>
<dbReference type="GO" id="GO:0005929">
    <property type="term" value="C:cilium"/>
    <property type="evidence" value="ECO:0007669"/>
    <property type="project" value="TreeGrafter"/>
</dbReference>
<dbReference type="PANTHER" id="PTHR13371:SF0">
    <property type="entry name" value="CENTROSOMAL PROTEIN OF 104 KDA"/>
    <property type="match status" value="1"/>
</dbReference>
<dbReference type="InterPro" id="IPR034085">
    <property type="entry name" value="TOG"/>
</dbReference>
<feature type="compositionally biased region" description="Polar residues" evidence="1">
    <location>
        <begin position="535"/>
        <end position="546"/>
    </location>
</feature>
<feature type="compositionally biased region" description="Low complexity" evidence="1">
    <location>
        <begin position="42"/>
        <end position="72"/>
    </location>
</feature>
<keyword evidence="4" id="KW-1185">Reference proteome</keyword>
<feature type="region of interest" description="Disordered" evidence="1">
    <location>
        <begin position="1"/>
        <end position="162"/>
    </location>
</feature>
<dbReference type="Gene3D" id="1.25.10.10">
    <property type="entry name" value="Leucine-rich Repeat Variant"/>
    <property type="match status" value="1"/>
</dbReference>
<feature type="compositionally biased region" description="Basic and acidic residues" evidence="1">
    <location>
        <begin position="86"/>
        <end position="96"/>
    </location>
</feature>
<dbReference type="PANTHER" id="PTHR13371">
    <property type="entry name" value="GLYCINE-, GLUTAMATE-, THIENYLCYCLOHEXYLPIPERIDINE-BINDING PROTEIN"/>
    <property type="match status" value="1"/>
</dbReference>
<dbReference type="SUPFAM" id="SSF48371">
    <property type="entry name" value="ARM repeat"/>
    <property type="match status" value="1"/>
</dbReference>
<accession>A0AAE0LFS6</accession>